<feature type="region of interest" description="Disordered" evidence="1">
    <location>
        <begin position="64"/>
        <end position="87"/>
    </location>
</feature>
<organism evidence="2 3">
    <name type="scientific">Durusdinium trenchii</name>
    <dbReference type="NCBI Taxonomy" id="1381693"/>
    <lineage>
        <taxon>Eukaryota</taxon>
        <taxon>Sar</taxon>
        <taxon>Alveolata</taxon>
        <taxon>Dinophyceae</taxon>
        <taxon>Suessiales</taxon>
        <taxon>Symbiodiniaceae</taxon>
        <taxon>Durusdinium</taxon>
    </lineage>
</organism>
<name>A0ABP0SIN7_9DINO</name>
<gene>
    <name evidence="2" type="ORF">SCF082_LOCUS52052</name>
</gene>
<proteinExistence type="predicted"/>
<protein>
    <submittedName>
        <fullName evidence="2">Uncharacterized protein</fullName>
    </submittedName>
</protein>
<evidence type="ECO:0000313" key="2">
    <source>
        <dbReference type="EMBL" id="CAK9112253.1"/>
    </source>
</evidence>
<dbReference type="EMBL" id="CAXAMM010043906">
    <property type="protein sequence ID" value="CAK9112253.1"/>
    <property type="molecule type" value="Genomic_DNA"/>
</dbReference>
<dbReference type="Proteomes" id="UP001642464">
    <property type="component" value="Unassembled WGS sequence"/>
</dbReference>
<reference evidence="2 3" key="1">
    <citation type="submission" date="2024-02" db="EMBL/GenBank/DDBJ databases">
        <authorList>
            <person name="Chen Y."/>
            <person name="Shah S."/>
            <person name="Dougan E. K."/>
            <person name="Thang M."/>
            <person name="Chan C."/>
        </authorList>
    </citation>
    <scope>NUCLEOTIDE SEQUENCE [LARGE SCALE GENOMIC DNA]</scope>
</reference>
<sequence length="220" mass="24431">MASSSKPVTSKELAMAQDIVARASKAGVKDPEMTAGYGAMNDSSKRLRDGYDIELDEAWEPVTYTSEDGSLEKERLEAGSTSKQVPLKPEKKGENLKIPLPTGVSSTEDWGTTVCRLPKVSALCLSYQELVAQKDHHKYLTWVQGHGLHRDGRFGDLAAYLERISPRASIGAQIQQPLLQGRQRSESASEVRRDVRTLPFQKLCTSRFVVDVRILHFVES</sequence>
<feature type="region of interest" description="Disordered" evidence="1">
    <location>
        <begin position="22"/>
        <end position="41"/>
    </location>
</feature>
<evidence type="ECO:0000256" key="1">
    <source>
        <dbReference type="SAM" id="MobiDB-lite"/>
    </source>
</evidence>
<keyword evidence="3" id="KW-1185">Reference proteome</keyword>
<comment type="caution">
    <text evidence="2">The sequence shown here is derived from an EMBL/GenBank/DDBJ whole genome shotgun (WGS) entry which is preliminary data.</text>
</comment>
<evidence type="ECO:0000313" key="3">
    <source>
        <dbReference type="Proteomes" id="UP001642464"/>
    </source>
</evidence>
<accession>A0ABP0SIN7</accession>